<organism evidence="1 2">
    <name type="scientific">Klenkia sesuvii</name>
    <dbReference type="NCBI Taxonomy" id="3103137"/>
    <lineage>
        <taxon>Bacteria</taxon>
        <taxon>Bacillati</taxon>
        <taxon>Actinomycetota</taxon>
        <taxon>Actinomycetes</taxon>
        <taxon>Geodermatophilales</taxon>
        <taxon>Geodermatophilaceae</taxon>
        <taxon>Klenkia</taxon>
    </lineage>
</organism>
<dbReference type="Proteomes" id="UP001361570">
    <property type="component" value="Unassembled WGS sequence"/>
</dbReference>
<accession>A0ABU8DUI9</accession>
<gene>
    <name evidence="1" type="ORF">TEK04_07185</name>
</gene>
<name>A0ABU8DUI9_9ACTN</name>
<dbReference type="RefSeq" id="WP_336403641.1">
    <property type="nucleotide sequence ID" value="NZ_JBAPLU010000005.1"/>
</dbReference>
<proteinExistence type="predicted"/>
<protein>
    <submittedName>
        <fullName evidence="1">Uncharacterized protein</fullName>
    </submittedName>
</protein>
<keyword evidence="2" id="KW-1185">Reference proteome</keyword>
<evidence type="ECO:0000313" key="1">
    <source>
        <dbReference type="EMBL" id="MEI4271503.1"/>
    </source>
</evidence>
<reference evidence="1 2" key="1">
    <citation type="submission" date="2024-03" db="EMBL/GenBank/DDBJ databases">
        <title>Draft genome sequence of Klenkia sp. LSe6-5.</title>
        <authorList>
            <person name="Duangmal K."/>
            <person name="Chantavorakit T."/>
        </authorList>
    </citation>
    <scope>NUCLEOTIDE SEQUENCE [LARGE SCALE GENOMIC DNA]</scope>
    <source>
        <strain evidence="1 2">LSe6-5</strain>
    </source>
</reference>
<comment type="caution">
    <text evidence="1">The sequence shown here is derived from an EMBL/GenBank/DDBJ whole genome shotgun (WGS) entry which is preliminary data.</text>
</comment>
<evidence type="ECO:0000313" key="2">
    <source>
        <dbReference type="Proteomes" id="UP001361570"/>
    </source>
</evidence>
<sequence>MSDAGPGAVRRGLDWLLADRTRADRRWTVAQWPNVAAWLFLALTLVRQVVEDGPWGTAVVVGTRVTLVWWAGDELLRGVNPFRRLLGAGVLVWTTVGLLVS</sequence>
<dbReference type="EMBL" id="JBAPLU010000005">
    <property type="protein sequence ID" value="MEI4271503.1"/>
    <property type="molecule type" value="Genomic_DNA"/>
</dbReference>